<dbReference type="PANTHER" id="PTHR12202:SF0">
    <property type="entry name" value="ESF1 HOMOLOG"/>
    <property type="match status" value="1"/>
</dbReference>
<feature type="compositionally biased region" description="Basic and acidic residues" evidence="5">
    <location>
        <begin position="18"/>
        <end position="50"/>
    </location>
</feature>
<organism evidence="8 9">
    <name type="scientific">Syncephalastrum racemosum</name>
    <name type="common">Filamentous fungus</name>
    <dbReference type="NCBI Taxonomy" id="13706"/>
    <lineage>
        <taxon>Eukaryota</taxon>
        <taxon>Fungi</taxon>
        <taxon>Fungi incertae sedis</taxon>
        <taxon>Mucoromycota</taxon>
        <taxon>Mucoromycotina</taxon>
        <taxon>Mucoromycetes</taxon>
        <taxon>Mucorales</taxon>
        <taxon>Syncephalastraceae</taxon>
        <taxon>Syncephalastrum</taxon>
    </lineage>
</organism>
<feature type="compositionally biased region" description="Acidic residues" evidence="5">
    <location>
        <begin position="121"/>
        <end position="141"/>
    </location>
</feature>
<reference evidence="8 9" key="1">
    <citation type="submission" date="2016-07" db="EMBL/GenBank/DDBJ databases">
        <title>Pervasive Adenine N6-methylation of Active Genes in Fungi.</title>
        <authorList>
            <consortium name="DOE Joint Genome Institute"/>
            <person name="Mondo S.J."/>
            <person name="Dannebaum R.O."/>
            <person name="Kuo R.C."/>
            <person name="Labutti K."/>
            <person name="Haridas S."/>
            <person name="Kuo A."/>
            <person name="Salamov A."/>
            <person name="Ahrendt S.R."/>
            <person name="Lipzen A."/>
            <person name="Sullivan W."/>
            <person name="Andreopoulos W.B."/>
            <person name="Clum A."/>
            <person name="Lindquist E."/>
            <person name="Daum C."/>
            <person name="Ramamoorthy G.K."/>
            <person name="Gryganskyi A."/>
            <person name="Culley D."/>
            <person name="Magnuson J.K."/>
            <person name="James T.Y."/>
            <person name="O'Malley M.A."/>
            <person name="Stajich J.E."/>
            <person name="Spatafora J.W."/>
            <person name="Visel A."/>
            <person name="Grigoriev I.V."/>
        </authorList>
    </citation>
    <scope>NUCLEOTIDE SEQUENCE [LARGE SCALE GENOMIC DNA]</scope>
    <source>
        <strain evidence="8 9">NRRL 2496</strain>
    </source>
</reference>
<dbReference type="InterPro" id="IPR056750">
    <property type="entry name" value="RRM_ESF1"/>
</dbReference>
<keyword evidence="3" id="KW-0175">Coiled coil</keyword>
<dbReference type="OrthoDB" id="431825at2759"/>
<evidence type="ECO:0000256" key="1">
    <source>
        <dbReference type="ARBA" id="ARBA00004604"/>
    </source>
</evidence>
<dbReference type="Pfam" id="PF08159">
    <property type="entry name" value="NUC153"/>
    <property type="match status" value="1"/>
</dbReference>
<comment type="subcellular location">
    <subcellularLocation>
        <location evidence="1">Nucleus</location>
        <location evidence="1">Nucleolus</location>
    </subcellularLocation>
</comment>
<dbReference type="Pfam" id="PF25121">
    <property type="entry name" value="RRM_ESF1"/>
    <property type="match status" value="1"/>
</dbReference>
<feature type="domain" description="ESF1 RRM" evidence="7">
    <location>
        <begin position="196"/>
        <end position="351"/>
    </location>
</feature>
<feature type="compositionally biased region" description="Acidic residues" evidence="5">
    <location>
        <begin position="168"/>
        <end position="187"/>
    </location>
</feature>
<feature type="compositionally biased region" description="Basic and acidic residues" evidence="5">
    <location>
        <begin position="553"/>
        <end position="565"/>
    </location>
</feature>
<dbReference type="GO" id="GO:0003723">
    <property type="term" value="F:RNA binding"/>
    <property type="evidence" value="ECO:0007669"/>
    <property type="project" value="EnsemblFungi"/>
</dbReference>
<keyword evidence="9" id="KW-1185">Reference proteome</keyword>
<feature type="compositionally biased region" description="Basic and acidic residues" evidence="5">
    <location>
        <begin position="58"/>
        <end position="87"/>
    </location>
</feature>
<feature type="region of interest" description="Disordered" evidence="5">
    <location>
        <begin position="430"/>
        <end position="565"/>
    </location>
</feature>
<dbReference type="EMBL" id="MCGN01000007">
    <property type="protein sequence ID" value="ORY94387.1"/>
    <property type="molecule type" value="Genomic_DNA"/>
</dbReference>
<dbReference type="FunCoup" id="A0A1X2H738">
    <property type="interactions" value="691"/>
</dbReference>
<feature type="compositionally biased region" description="Basic and acidic residues" evidence="5">
    <location>
        <begin position="242"/>
        <end position="252"/>
    </location>
</feature>
<dbReference type="InParanoid" id="A0A1X2H738"/>
<dbReference type="STRING" id="13706.A0A1X2H738"/>
<dbReference type="PANTHER" id="PTHR12202">
    <property type="entry name" value="ESF1 HOMOLOG"/>
    <property type="match status" value="1"/>
</dbReference>
<keyword evidence="4" id="KW-0539">Nucleus</keyword>
<feature type="compositionally biased region" description="Acidic residues" evidence="5">
    <location>
        <begin position="88"/>
        <end position="99"/>
    </location>
</feature>
<evidence type="ECO:0000256" key="4">
    <source>
        <dbReference type="ARBA" id="ARBA00023242"/>
    </source>
</evidence>
<feature type="region of interest" description="Disordered" evidence="5">
    <location>
        <begin position="242"/>
        <end position="285"/>
    </location>
</feature>
<feature type="compositionally biased region" description="Acidic residues" evidence="5">
    <location>
        <begin position="506"/>
        <end position="522"/>
    </location>
</feature>
<feature type="compositionally biased region" description="Basic residues" evidence="5">
    <location>
        <begin position="542"/>
        <end position="552"/>
    </location>
</feature>
<dbReference type="AlphaFoldDB" id="A0A1X2H738"/>
<dbReference type="Proteomes" id="UP000242180">
    <property type="component" value="Unassembled WGS sequence"/>
</dbReference>
<feature type="domain" description="NUC153" evidence="6">
    <location>
        <begin position="620"/>
        <end position="648"/>
    </location>
</feature>
<dbReference type="InterPro" id="IPR039754">
    <property type="entry name" value="Esf1"/>
</dbReference>
<evidence type="ECO:0000256" key="2">
    <source>
        <dbReference type="ARBA" id="ARBA00009087"/>
    </source>
</evidence>
<proteinExistence type="inferred from homology"/>
<feature type="compositionally biased region" description="Basic and acidic residues" evidence="5">
    <location>
        <begin position="104"/>
        <end position="120"/>
    </location>
</feature>
<feature type="compositionally biased region" description="Basic and acidic residues" evidence="5">
    <location>
        <begin position="468"/>
        <end position="481"/>
    </location>
</feature>
<evidence type="ECO:0000259" key="7">
    <source>
        <dbReference type="Pfam" id="PF25121"/>
    </source>
</evidence>
<gene>
    <name evidence="8" type="ORF">BCR43DRAFT_557795</name>
</gene>
<feature type="region of interest" description="Disordered" evidence="5">
    <location>
        <begin position="1"/>
        <end position="196"/>
    </location>
</feature>
<sequence>MVDKGRNQAKQQQNKKPVTNDDRFKHVHSDPRFRRLKKEDRKVKIDKRFESMLTSKDFGADKSGPKVDKYGRPLEGETNEDLKRFYDLEESGPEEDDNEQSLSDLERELAADQENQRDEISENEEDSEEESEEDDDDEEGGDSVSRILKKKRAQGLDVMRGEGALSESDTDDETEEEDEAESSEDEQDKIPTGDATRRFAAVNMDWDRLQAVDLLKVLGGFKPAGGVIERVSIYPSEFGKERMAREDLEGPPKEIFQAKGEKSDDEKDEDEKDDEEDEEDEGEFDQEALRKYQLERLKYYYAVIECDSVETAQAIYNACDGNEYESSANFFDLRYIPDDMEFTDEPRETATVAPDDYKVPEFNTEALQHTKVKLTWDADARDRIHVTRRKFTEEDLENLDFDTYLASDSDESGDDDVEAMREKYRKLLNSEDNTFEGREFEEEGDMEITFAPGLSEAVDEAVDQKLNGTKEETSIEKYMRKQREKRQAKKDRKKAAQGPDGMRKDEEEDEDEVDSAAEMEDDPYFKETLQEMEEEGMQSIKKDKKKDKKKKLTKEEREERDRERAELELLMGDAVEGEGFNMKEVIKQEKAAKKKGRKSKKIAEQARLAAKDDFELDTSDPRFSALHESHHFAIDPNNPQFKRTKNMEKLLNERTKRARHS</sequence>
<feature type="compositionally biased region" description="Polar residues" evidence="5">
    <location>
        <begin position="8"/>
        <end position="17"/>
    </location>
</feature>
<name>A0A1X2H738_SYNRA</name>
<dbReference type="OMA" id="DHDFAID"/>
<comment type="caution">
    <text evidence="8">The sequence shown here is derived from an EMBL/GenBank/DDBJ whole genome shotgun (WGS) entry which is preliminary data.</text>
</comment>
<evidence type="ECO:0000259" key="6">
    <source>
        <dbReference type="Pfam" id="PF08159"/>
    </source>
</evidence>
<evidence type="ECO:0000256" key="5">
    <source>
        <dbReference type="SAM" id="MobiDB-lite"/>
    </source>
</evidence>
<dbReference type="InterPro" id="IPR012580">
    <property type="entry name" value="NUC153"/>
</dbReference>
<evidence type="ECO:0000313" key="8">
    <source>
        <dbReference type="EMBL" id="ORY94387.1"/>
    </source>
</evidence>
<feature type="compositionally biased region" description="Basic residues" evidence="5">
    <location>
        <begin position="482"/>
        <end position="495"/>
    </location>
</feature>
<dbReference type="GO" id="GO:0032040">
    <property type="term" value="C:small-subunit processome"/>
    <property type="evidence" value="ECO:0007669"/>
    <property type="project" value="EnsemblFungi"/>
</dbReference>
<protein>
    <submittedName>
        <fullName evidence="8">Uncharacterized protein</fullName>
    </submittedName>
</protein>
<dbReference type="GO" id="GO:0006364">
    <property type="term" value="P:rRNA processing"/>
    <property type="evidence" value="ECO:0007669"/>
    <property type="project" value="EnsemblFungi"/>
</dbReference>
<accession>A0A1X2H738</accession>
<comment type="similarity">
    <text evidence="2">Belongs to the ESF1 family.</text>
</comment>
<feature type="compositionally biased region" description="Acidic residues" evidence="5">
    <location>
        <begin position="266"/>
        <end position="285"/>
    </location>
</feature>
<evidence type="ECO:0000313" key="9">
    <source>
        <dbReference type="Proteomes" id="UP000242180"/>
    </source>
</evidence>
<evidence type="ECO:0000256" key="3">
    <source>
        <dbReference type="ARBA" id="ARBA00023054"/>
    </source>
</evidence>